<gene>
    <name evidence="2" type="ORF">PGQ11_003421</name>
</gene>
<accession>A0ABR2J542</accession>
<dbReference type="EMBL" id="JAPCWZ010000003">
    <property type="protein sequence ID" value="KAK8872907.1"/>
    <property type="molecule type" value="Genomic_DNA"/>
</dbReference>
<name>A0ABR2J542_9PEZI</name>
<reference evidence="2 3" key="1">
    <citation type="journal article" date="2024" name="IMA Fungus">
        <title>Apiospora arundinis, a panoply of carbohydrate-active enzymes and secondary metabolites.</title>
        <authorList>
            <person name="Sorensen T."/>
            <person name="Petersen C."/>
            <person name="Muurmann A.T."/>
            <person name="Christiansen J.V."/>
            <person name="Brundto M.L."/>
            <person name="Overgaard C.K."/>
            <person name="Boysen A.T."/>
            <person name="Wollenberg R.D."/>
            <person name="Larsen T.O."/>
            <person name="Sorensen J.L."/>
            <person name="Nielsen K.L."/>
            <person name="Sondergaard T.E."/>
        </authorList>
    </citation>
    <scope>NUCLEOTIDE SEQUENCE [LARGE SCALE GENOMIC DNA]</scope>
    <source>
        <strain evidence="2 3">AAU 773</strain>
    </source>
</reference>
<evidence type="ECO:0000313" key="3">
    <source>
        <dbReference type="Proteomes" id="UP001390339"/>
    </source>
</evidence>
<keyword evidence="3" id="KW-1185">Reference proteome</keyword>
<organism evidence="2 3">
    <name type="scientific">Apiospora arundinis</name>
    <dbReference type="NCBI Taxonomy" id="335852"/>
    <lineage>
        <taxon>Eukaryota</taxon>
        <taxon>Fungi</taxon>
        <taxon>Dikarya</taxon>
        <taxon>Ascomycota</taxon>
        <taxon>Pezizomycotina</taxon>
        <taxon>Sordariomycetes</taxon>
        <taxon>Xylariomycetidae</taxon>
        <taxon>Amphisphaeriales</taxon>
        <taxon>Apiosporaceae</taxon>
        <taxon>Apiospora</taxon>
    </lineage>
</organism>
<dbReference type="Pfam" id="PF23549">
    <property type="entry name" value="Zn_ribbon_GRF_2"/>
    <property type="match status" value="1"/>
</dbReference>
<comment type="caution">
    <text evidence="2">The sequence shown here is derived from an EMBL/GenBank/DDBJ whole genome shotgun (WGS) entry which is preliminary data.</text>
</comment>
<proteinExistence type="predicted"/>
<evidence type="ECO:0000313" key="2">
    <source>
        <dbReference type="EMBL" id="KAK8872907.1"/>
    </source>
</evidence>
<evidence type="ECO:0000259" key="1">
    <source>
        <dbReference type="Pfam" id="PF23549"/>
    </source>
</evidence>
<protein>
    <recommendedName>
        <fullName evidence="1">GRF-like zinc ribbon domain-containing protein</fullName>
    </recommendedName>
</protein>
<dbReference type="Proteomes" id="UP001390339">
    <property type="component" value="Unassembled WGS sequence"/>
</dbReference>
<sequence length="134" mass="14432">MASPPSSPALSLASPSPLAPAAATPPPCFRCHRPSRQLVTRSSNRKHNGGRPYHKCVPCNKFLGFADDRGNDPRNPACPCGHSSRTQRAGSGQLHYVCRMNACDFYQPFRDASGAQVSVVGEDLVEQMAGLRIL</sequence>
<feature type="domain" description="GRF-like zinc ribbon" evidence="1">
    <location>
        <begin position="25"/>
        <end position="69"/>
    </location>
</feature>
<dbReference type="InterPro" id="IPR056444">
    <property type="entry name" value="Zn_ribbon_GRF_2"/>
</dbReference>